<evidence type="ECO:0000313" key="2">
    <source>
        <dbReference type="Proteomes" id="UP000253551"/>
    </source>
</evidence>
<dbReference type="AlphaFoldDB" id="A0A367KUP6"/>
<proteinExistence type="predicted"/>
<dbReference type="GO" id="GO:0005768">
    <property type="term" value="C:endosome"/>
    <property type="evidence" value="ECO:0007669"/>
    <property type="project" value="TreeGrafter"/>
</dbReference>
<accession>A0A367KUP6</accession>
<dbReference type="PROSITE" id="PS51835">
    <property type="entry name" value="DENN_C9ORF72"/>
    <property type="match status" value="1"/>
</dbReference>
<dbReference type="Pfam" id="PF15019">
    <property type="entry name" value="C9orf72-like"/>
    <property type="match status" value="1"/>
</dbReference>
<sequence>MTNQRARLTKSKATASTTALQTLEITTTSVVTDMGEPPNKEDEDRKQLHHRHYHYVRSPAFEASDLPLPSPPQLLAMSDLPPLAKCTSEAVVALQDAVKESKTKKHVPTSEFEIESSFFSHILLIQWSNVIGPKVDKIWSKEGMDESTQMMIARQILNGELPTRSVESKWIWLPSMICTAFLFEDPTIQVLFAICLVVPIRYQKNFSQYLPLLQSRVPDQLVKPLIGLRRIYKKERVTWDTALDCFTINWLIPFVKSIMDLESVSLPMDCTKISHTMLDNESKQMLDSPFIAKIITCHLQTFGSTVLTGNNLGSVNRMINTLSLFLSLKELSRSCHARKCHRYMPDLYLQGLLIKDVEDMAPRIELAVLDSIVPTTLVDMTRLVVKRTPLYGQYQQLRTSYQEAVFHKLEDGFMQRQNNTIQMTDWSKRSQVFEKVNSIAPMVQDLLEEVRRIPESLREAYIKQWKKSLVKRALAMIKYVEDETLVILQTKGKENFVKHIMNALSLSHLDDFTILLTQAEKLKPGMVDLFTLHFPTQIPR</sequence>
<dbReference type="OrthoDB" id="10252077at2759"/>
<dbReference type="PANTHER" id="PTHR31855:SF2">
    <property type="entry name" value="GUANINE NUCLEOTIDE EXCHANGE FACTOR C9ORF72"/>
    <property type="match status" value="1"/>
</dbReference>
<comment type="caution">
    <text evidence="1">The sequence shown here is derived from an EMBL/GenBank/DDBJ whole genome shotgun (WGS) entry which is preliminary data.</text>
</comment>
<gene>
    <name evidence="1" type="ORF">CU098_007212</name>
</gene>
<dbReference type="GO" id="GO:0006897">
    <property type="term" value="P:endocytosis"/>
    <property type="evidence" value="ECO:0007669"/>
    <property type="project" value="TreeGrafter"/>
</dbReference>
<dbReference type="InterPro" id="IPR027819">
    <property type="entry name" value="C9orf72"/>
</dbReference>
<dbReference type="STRING" id="4846.A0A367KUP6"/>
<dbReference type="Proteomes" id="UP000253551">
    <property type="component" value="Unassembled WGS sequence"/>
</dbReference>
<reference evidence="1 2" key="1">
    <citation type="journal article" date="2018" name="G3 (Bethesda)">
        <title>Phylogenetic and Phylogenomic Definition of Rhizopus Species.</title>
        <authorList>
            <person name="Gryganskyi A.P."/>
            <person name="Golan J."/>
            <person name="Dolatabadi S."/>
            <person name="Mondo S."/>
            <person name="Robb S."/>
            <person name="Idnurm A."/>
            <person name="Muszewska A."/>
            <person name="Steczkiewicz K."/>
            <person name="Masonjones S."/>
            <person name="Liao H.L."/>
            <person name="Gajdeczka M.T."/>
            <person name="Anike F."/>
            <person name="Vuek A."/>
            <person name="Anishchenko I.M."/>
            <person name="Voigt K."/>
            <person name="de Hoog G.S."/>
            <person name="Smith M.E."/>
            <person name="Heitman J."/>
            <person name="Vilgalys R."/>
            <person name="Stajich J.E."/>
        </authorList>
    </citation>
    <scope>NUCLEOTIDE SEQUENCE [LARGE SCALE GENOMIC DNA]</scope>
    <source>
        <strain evidence="1 2">LSU 92-RS-03</strain>
    </source>
</reference>
<name>A0A367KUP6_RHIST</name>
<protein>
    <submittedName>
        <fullName evidence="1">Uncharacterized protein</fullName>
    </submittedName>
</protein>
<dbReference type="EMBL" id="PJQM01000271">
    <property type="protein sequence ID" value="RCI05921.1"/>
    <property type="molecule type" value="Genomic_DNA"/>
</dbReference>
<dbReference type="GO" id="GO:0006914">
    <property type="term" value="P:autophagy"/>
    <property type="evidence" value="ECO:0007669"/>
    <property type="project" value="TreeGrafter"/>
</dbReference>
<dbReference type="GO" id="GO:0005085">
    <property type="term" value="F:guanyl-nucleotide exchange factor activity"/>
    <property type="evidence" value="ECO:0007669"/>
    <property type="project" value="InterPro"/>
</dbReference>
<organism evidence="1 2">
    <name type="scientific">Rhizopus stolonifer</name>
    <name type="common">Rhizopus nigricans</name>
    <dbReference type="NCBI Taxonomy" id="4846"/>
    <lineage>
        <taxon>Eukaryota</taxon>
        <taxon>Fungi</taxon>
        <taxon>Fungi incertae sedis</taxon>
        <taxon>Mucoromycota</taxon>
        <taxon>Mucoromycotina</taxon>
        <taxon>Mucoromycetes</taxon>
        <taxon>Mucorales</taxon>
        <taxon>Mucorineae</taxon>
        <taxon>Rhizopodaceae</taxon>
        <taxon>Rhizopus</taxon>
    </lineage>
</organism>
<keyword evidence="2" id="KW-1185">Reference proteome</keyword>
<dbReference type="GO" id="GO:0005776">
    <property type="term" value="C:autophagosome"/>
    <property type="evidence" value="ECO:0007669"/>
    <property type="project" value="TreeGrafter"/>
</dbReference>
<dbReference type="PANTHER" id="PTHR31855">
    <property type="entry name" value="GUANINE NUCLEOTIDE EXCHANGE C9ORF72"/>
    <property type="match status" value="1"/>
</dbReference>
<evidence type="ECO:0000313" key="1">
    <source>
        <dbReference type="EMBL" id="RCI05921.1"/>
    </source>
</evidence>